<evidence type="ECO:0000313" key="4">
    <source>
        <dbReference type="EMBL" id="SHL07013.1"/>
    </source>
</evidence>
<dbReference type="GO" id="GO:0004493">
    <property type="term" value="F:methylmalonyl-CoA epimerase activity"/>
    <property type="evidence" value="ECO:0007669"/>
    <property type="project" value="TreeGrafter"/>
</dbReference>
<proteinExistence type="predicted"/>
<gene>
    <name evidence="3" type="ORF">BBH99_19895</name>
    <name evidence="4" type="ORF">SAMN05444407_102126</name>
</gene>
<dbReference type="RefSeq" id="WP_066694684.1">
    <property type="nucleotide sequence ID" value="NZ_FRBM01000002.1"/>
</dbReference>
<reference evidence="3 5" key="1">
    <citation type="submission" date="2016-07" db="EMBL/GenBank/DDBJ databases">
        <authorList>
            <person name="Jeong J.-J."/>
            <person name="Kim D.W."/>
            <person name="Sang M.K."/>
            <person name="Choi I.-G."/>
            <person name="Kim K.D."/>
        </authorList>
    </citation>
    <scope>NUCLEOTIDE SEQUENCE [LARGE SCALE GENOMIC DNA]</scope>
    <source>
        <strain evidence="3 5">C-26</strain>
    </source>
</reference>
<dbReference type="Proteomes" id="UP000093508">
    <property type="component" value="Unassembled WGS sequence"/>
</dbReference>
<dbReference type="GO" id="GO:0046491">
    <property type="term" value="P:L-methylmalonyl-CoA metabolic process"/>
    <property type="evidence" value="ECO:0007669"/>
    <property type="project" value="TreeGrafter"/>
</dbReference>
<dbReference type="STRING" id="1423959.SAMN05444407_102126"/>
<dbReference type="PANTHER" id="PTHR43048">
    <property type="entry name" value="METHYLMALONYL-COA EPIMERASE"/>
    <property type="match status" value="1"/>
</dbReference>
<dbReference type="InterPro" id="IPR029068">
    <property type="entry name" value="Glyas_Bleomycin-R_OHBP_Dase"/>
</dbReference>
<dbReference type="AlphaFoldDB" id="A0A1M6XM93"/>
<evidence type="ECO:0000313" key="5">
    <source>
        <dbReference type="Proteomes" id="UP000093508"/>
    </source>
</evidence>
<evidence type="ECO:0000256" key="1">
    <source>
        <dbReference type="ARBA" id="ARBA00022723"/>
    </source>
</evidence>
<dbReference type="InterPro" id="IPR037523">
    <property type="entry name" value="VOC_core"/>
</dbReference>
<dbReference type="EMBL" id="MAYF01000116">
    <property type="protein sequence ID" value="OCA79035.1"/>
    <property type="molecule type" value="Genomic_DNA"/>
</dbReference>
<dbReference type="OrthoDB" id="9796521at2"/>
<protein>
    <submittedName>
        <fullName evidence="3">Glyoxalase</fullName>
    </submittedName>
</protein>
<evidence type="ECO:0000313" key="6">
    <source>
        <dbReference type="Proteomes" id="UP000184069"/>
    </source>
</evidence>
<feature type="domain" description="VOC" evidence="2">
    <location>
        <begin position="2"/>
        <end position="122"/>
    </location>
</feature>
<dbReference type="EMBL" id="FRBM01000002">
    <property type="protein sequence ID" value="SHL07013.1"/>
    <property type="molecule type" value="Genomic_DNA"/>
</dbReference>
<dbReference type="PROSITE" id="PS51819">
    <property type="entry name" value="VOC"/>
    <property type="match status" value="1"/>
</dbReference>
<dbReference type="SUPFAM" id="SSF54593">
    <property type="entry name" value="Glyoxalase/Bleomycin resistance protein/Dihydroxybiphenyl dioxygenase"/>
    <property type="match status" value="1"/>
</dbReference>
<name>A0A1M6XM93_9FLAO</name>
<dbReference type="Pfam" id="PF00903">
    <property type="entry name" value="Glyoxalase"/>
    <property type="match status" value="1"/>
</dbReference>
<accession>A0A1M6XM93</accession>
<reference evidence="4 6" key="2">
    <citation type="submission" date="2016-11" db="EMBL/GenBank/DDBJ databases">
        <authorList>
            <person name="Jaros S."/>
            <person name="Januszkiewicz K."/>
            <person name="Wedrychowicz H."/>
        </authorList>
    </citation>
    <scope>NUCLEOTIDE SEQUENCE [LARGE SCALE GENOMIC DNA]</scope>
    <source>
        <strain evidence="4 6">DSM 27621</strain>
    </source>
</reference>
<keyword evidence="5" id="KW-1185">Reference proteome</keyword>
<dbReference type="Proteomes" id="UP000184069">
    <property type="component" value="Unassembled WGS sequence"/>
</dbReference>
<organism evidence="4 6">
    <name type="scientific">Chryseobacterium contaminans</name>
    <dbReference type="NCBI Taxonomy" id="1423959"/>
    <lineage>
        <taxon>Bacteria</taxon>
        <taxon>Pseudomonadati</taxon>
        <taxon>Bacteroidota</taxon>
        <taxon>Flavobacteriia</taxon>
        <taxon>Flavobacteriales</taxon>
        <taxon>Weeksellaceae</taxon>
        <taxon>Chryseobacterium group</taxon>
        <taxon>Chryseobacterium</taxon>
    </lineage>
</organism>
<dbReference type="Gene3D" id="3.10.180.10">
    <property type="entry name" value="2,3-Dihydroxybiphenyl 1,2-Dioxygenase, domain 1"/>
    <property type="match status" value="1"/>
</dbReference>
<evidence type="ECO:0000259" key="2">
    <source>
        <dbReference type="PROSITE" id="PS51819"/>
    </source>
</evidence>
<evidence type="ECO:0000313" key="3">
    <source>
        <dbReference type="EMBL" id="OCA79035.1"/>
    </source>
</evidence>
<dbReference type="PANTHER" id="PTHR43048:SF4">
    <property type="entry name" value="RING-CLEAVING DIOXYGENASE-RELATED"/>
    <property type="match status" value="1"/>
</dbReference>
<dbReference type="GO" id="GO:0046872">
    <property type="term" value="F:metal ion binding"/>
    <property type="evidence" value="ECO:0007669"/>
    <property type="project" value="UniProtKB-KW"/>
</dbReference>
<dbReference type="InterPro" id="IPR051785">
    <property type="entry name" value="MMCE/EMCE_epimerase"/>
</dbReference>
<sequence length="132" mass="15369">MKLASLRIITKDIRQSVQFYEKAIGFTVQWYTEDFAELRTNSVTIAIGSTRTMKMFHGEDVTESKDQSNIIIEFLVADVDREYERIKNLTDRIIQEPTTMPWGNRSLLFRDPDGNLINFFTPVSPEAIQKFK</sequence>
<dbReference type="InterPro" id="IPR004360">
    <property type="entry name" value="Glyas_Fos-R_dOase_dom"/>
</dbReference>
<keyword evidence="1" id="KW-0479">Metal-binding</keyword>